<gene>
    <name evidence="2" type="ORF">HLPR_06560</name>
</gene>
<evidence type="ECO:0008006" key="4">
    <source>
        <dbReference type="Google" id="ProtNLM"/>
    </source>
</evidence>
<keyword evidence="1" id="KW-0812">Transmembrane</keyword>
<protein>
    <recommendedName>
        <fullName evidence="4">SHOCT domain-containing protein</fullName>
    </recommendedName>
</protein>
<dbReference type="Proteomes" id="UP001321786">
    <property type="component" value="Chromosome"/>
</dbReference>
<feature type="transmembrane region" description="Helical" evidence="1">
    <location>
        <begin position="15"/>
        <end position="37"/>
    </location>
</feature>
<proteinExistence type="predicted"/>
<name>A0AAU9ETE0_9FIRM</name>
<accession>A0AAU9ETE0</accession>
<evidence type="ECO:0000256" key="1">
    <source>
        <dbReference type="SAM" id="Phobius"/>
    </source>
</evidence>
<keyword evidence="1" id="KW-0472">Membrane</keyword>
<dbReference type="RefSeq" id="WP_338536650.1">
    <property type="nucleotide sequence ID" value="NZ_AP028654.1"/>
</dbReference>
<dbReference type="EMBL" id="AP028654">
    <property type="protein sequence ID" value="BEP28325.1"/>
    <property type="molecule type" value="Genomic_DNA"/>
</dbReference>
<keyword evidence="1" id="KW-1133">Transmembrane helix</keyword>
<evidence type="ECO:0000313" key="3">
    <source>
        <dbReference type="Proteomes" id="UP001321786"/>
    </source>
</evidence>
<keyword evidence="3" id="KW-1185">Reference proteome</keyword>
<sequence length="79" mass="9478">MFGREYYGCNSYNAFGYWNILMIIGWILILVSLIWIIKLKKKKDYKKNLIIELKNSFANGEIGEEEYLNKKNIINRRKV</sequence>
<dbReference type="AlphaFoldDB" id="A0AAU9ETE0"/>
<evidence type="ECO:0000313" key="2">
    <source>
        <dbReference type="EMBL" id="BEP28325.1"/>
    </source>
</evidence>
<dbReference type="KEGG" id="hprf:HLPR_06560"/>
<organism evidence="2 3">
    <name type="scientific">Helicovermis profundi</name>
    <dbReference type="NCBI Taxonomy" id="3065157"/>
    <lineage>
        <taxon>Bacteria</taxon>
        <taxon>Bacillati</taxon>
        <taxon>Bacillota</taxon>
        <taxon>Clostridia</taxon>
        <taxon>Helicovermis</taxon>
    </lineage>
</organism>
<reference evidence="2 3" key="1">
    <citation type="submission" date="2023-08" db="EMBL/GenBank/DDBJ databases">
        <title>Helicovermis profunda gen. nov., sp. nov., a novel mesophilic, fermentative bacterium within the Bacillota from a deep-sea hydrothermal vent chimney.</title>
        <authorList>
            <person name="Miyazaki U."/>
            <person name="Mizutani D."/>
            <person name="Hashimoto Y."/>
            <person name="Tame A."/>
            <person name="Sawayama S."/>
            <person name="Miyazaki J."/>
            <person name="Takai K."/>
            <person name="Nakagawa S."/>
        </authorList>
    </citation>
    <scope>NUCLEOTIDE SEQUENCE [LARGE SCALE GENOMIC DNA]</scope>
    <source>
        <strain evidence="2 3">S502</strain>
    </source>
</reference>